<reference evidence="2 3" key="1">
    <citation type="submission" date="2018-11" db="EMBL/GenBank/DDBJ databases">
        <authorList>
            <person name="Kleinhagauer T."/>
            <person name="Glaeser S.P."/>
            <person name="Spergser J."/>
            <person name="Ruckert C."/>
            <person name="Kaempfer P."/>
            <person name="Busse H.-J."/>
        </authorList>
    </citation>
    <scope>NUCLEOTIDE SEQUENCE [LARGE SCALE GENOMIC DNA]</scope>
    <source>
        <strain evidence="2 3">W8</strain>
    </source>
</reference>
<name>A0A3G6IXT7_9CORY</name>
<dbReference type="Proteomes" id="UP000271587">
    <property type="component" value="Chromosome"/>
</dbReference>
<feature type="transmembrane region" description="Helical" evidence="1">
    <location>
        <begin position="97"/>
        <end position="124"/>
    </location>
</feature>
<sequence length="197" mass="20335">MALLAVLTLYSSFYPSMGMDVGMEQFIQAMPKGMVDALGFAAITSGAGWVHSTFFSLLGLFVLCGAGVVWGKGAIAGQEETGVLELTLAHGISRSSVYWQKVAAIVVRFVLLGFLVALGLAVLNGPAKLGRDWGKVLAEILSYLLIGFLCSCVALAIGTGTGKAGPAVGGGAAVIVLGFILDALGKANADLEHLRNF</sequence>
<evidence type="ECO:0000313" key="2">
    <source>
        <dbReference type="EMBL" id="AZA10595.1"/>
    </source>
</evidence>
<keyword evidence="3" id="KW-1185">Reference proteome</keyword>
<keyword evidence="1" id="KW-1133">Transmembrane helix</keyword>
<dbReference type="KEGG" id="cgk:CGERO_01305"/>
<dbReference type="GO" id="GO:0005886">
    <property type="term" value="C:plasma membrane"/>
    <property type="evidence" value="ECO:0007669"/>
    <property type="project" value="UniProtKB-SubCell"/>
</dbReference>
<keyword evidence="1" id="KW-0812">Transmembrane</keyword>
<dbReference type="AlphaFoldDB" id="A0A3G6IXT7"/>
<feature type="transmembrane region" description="Helical" evidence="1">
    <location>
        <begin position="164"/>
        <end position="185"/>
    </location>
</feature>
<dbReference type="GO" id="GO:0140359">
    <property type="term" value="F:ABC-type transporter activity"/>
    <property type="evidence" value="ECO:0007669"/>
    <property type="project" value="InterPro"/>
</dbReference>
<feature type="transmembrane region" description="Helical" evidence="1">
    <location>
        <begin position="136"/>
        <end position="158"/>
    </location>
</feature>
<gene>
    <name evidence="2" type="ORF">CGERO_01305</name>
</gene>
<keyword evidence="1" id="KW-0472">Membrane</keyword>
<evidence type="ECO:0000313" key="3">
    <source>
        <dbReference type="Proteomes" id="UP000271587"/>
    </source>
</evidence>
<dbReference type="RefSeq" id="WP_123933030.1">
    <property type="nucleotide sequence ID" value="NZ_CP033897.1"/>
</dbReference>
<dbReference type="EMBL" id="CP033897">
    <property type="protein sequence ID" value="AZA10595.1"/>
    <property type="molecule type" value="Genomic_DNA"/>
</dbReference>
<proteinExistence type="predicted"/>
<protein>
    <submittedName>
        <fullName evidence="2">ABC-2 family transporter protein</fullName>
    </submittedName>
</protein>
<feature type="transmembrane region" description="Helical" evidence="1">
    <location>
        <begin position="57"/>
        <end position="77"/>
    </location>
</feature>
<accession>A0A3G6IXT7</accession>
<organism evidence="2 3">
    <name type="scientific">Corynebacterium gerontici</name>
    <dbReference type="NCBI Taxonomy" id="2079234"/>
    <lineage>
        <taxon>Bacteria</taxon>
        <taxon>Bacillati</taxon>
        <taxon>Actinomycetota</taxon>
        <taxon>Actinomycetes</taxon>
        <taxon>Mycobacteriales</taxon>
        <taxon>Corynebacteriaceae</taxon>
        <taxon>Corynebacterium</taxon>
    </lineage>
</organism>
<evidence type="ECO:0000256" key="1">
    <source>
        <dbReference type="SAM" id="Phobius"/>
    </source>
</evidence>
<dbReference type="OrthoDB" id="3686802at2"/>